<name>A0A0L0S0Q2_ALLM3</name>
<feature type="region of interest" description="Disordered" evidence="1">
    <location>
        <begin position="57"/>
        <end position="131"/>
    </location>
</feature>
<dbReference type="VEuPathDB" id="FungiDB:AMAG_02026"/>
<reference evidence="2 3" key="1">
    <citation type="submission" date="2009-11" db="EMBL/GenBank/DDBJ databases">
        <title>Annotation of Allomyces macrogynus ATCC 38327.</title>
        <authorList>
            <consortium name="The Broad Institute Genome Sequencing Platform"/>
            <person name="Russ C."/>
            <person name="Cuomo C."/>
            <person name="Burger G."/>
            <person name="Gray M.W."/>
            <person name="Holland P.W.H."/>
            <person name="King N."/>
            <person name="Lang F.B.F."/>
            <person name="Roger A.J."/>
            <person name="Ruiz-Trillo I."/>
            <person name="Young S.K."/>
            <person name="Zeng Q."/>
            <person name="Gargeya S."/>
            <person name="Fitzgerald M."/>
            <person name="Haas B."/>
            <person name="Abouelleil A."/>
            <person name="Alvarado L."/>
            <person name="Arachchi H.M."/>
            <person name="Berlin A."/>
            <person name="Chapman S.B."/>
            <person name="Gearin G."/>
            <person name="Goldberg J."/>
            <person name="Griggs A."/>
            <person name="Gujja S."/>
            <person name="Hansen M."/>
            <person name="Heiman D."/>
            <person name="Howarth C."/>
            <person name="Larimer J."/>
            <person name="Lui A."/>
            <person name="MacDonald P.J.P."/>
            <person name="McCowen C."/>
            <person name="Montmayeur A."/>
            <person name="Murphy C."/>
            <person name="Neiman D."/>
            <person name="Pearson M."/>
            <person name="Priest M."/>
            <person name="Roberts A."/>
            <person name="Saif S."/>
            <person name="Shea T."/>
            <person name="Sisk P."/>
            <person name="Stolte C."/>
            <person name="Sykes S."/>
            <person name="Wortman J."/>
            <person name="Nusbaum C."/>
            <person name="Birren B."/>
        </authorList>
    </citation>
    <scope>NUCLEOTIDE SEQUENCE [LARGE SCALE GENOMIC DNA]</scope>
    <source>
        <strain evidence="2 3">ATCC 38327</strain>
    </source>
</reference>
<accession>A0A0L0S0Q2</accession>
<evidence type="ECO:0000313" key="3">
    <source>
        <dbReference type="Proteomes" id="UP000054350"/>
    </source>
</evidence>
<reference evidence="3" key="2">
    <citation type="submission" date="2009-11" db="EMBL/GenBank/DDBJ databases">
        <title>The Genome Sequence of Allomyces macrogynus strain ATCC 38327.</title>
        <authorList>
            <consortium name="The Broad Institute Genome Sequencing Platform"/>
            <person name="Russ C."/>
            <person name="Cuomo C."/>
            <person name="Shea T."/>
            <person name="Young S.K."/>
            <person name="Zeng Q."/>
            <person name="Koehrsen M."/>
            <person name="Haas B."/>
            <person name="Borodovsky M."/>
            <person name="Guigo R."/>
            <person name="Alvarado L."/>
            <person name="Berlin A."/>
            <person name="Borenstein D."/>
            <person name="Chen Z."/>
            <person name="Engels R."/>
            <person name="Freedman E."/>
            <person name="Gellesch M."/>
            <person name="Goldberg J."/>
            <person name="Griggs A."/>
            <person name="Gujja S."/>
            <person name="Heiman D."/>
            <person name="Hepburn T."/>
            <person name="Howarth C."/>
            <person name="Jen D."/>
            <person name="Larson L."/>
            <person name="Lewis B."/>
            <person name="Mehta T."/>
            <person name="Park D."/>
            <person name="Pearson M."/>
            <person name="Roberts A."/>
            <person name="Saif S."/>
            <person name="Shenoy N."/>
            <person name="Sisk P."/>
            <person name="Stolte C."/>
            <person name="Sykes S."/>
            <person name="Walk T."/>
            <person name="White J."/>
            <person name="Yandava C."/>
            <person name="Burger G."/>
            <person name="Gray M.W."/>
            <person name="Holland P.W.H."/>
            <person name="King N."/>
            <person name="Lang F.B.F."/>
            <person name="Roger A.J."/>
            <person name="Ruiz-Trillo I."/>
            <person name="Lander E."/>
            <person name="Nusbaum C."/>
        </authorList>
    </citation>
    <scope>NUCLEOTIDE SEQUENCE [LARGE SCALE GENOMIC DNA]</scope>
    <source>
        <strain evidence="3">ATCC 38327</strain>
    </source>
</reference>
<organism evidence="2 3">
    <name type="scientific">Allomyces macrogynus (strain ATCC 38327)</name>
    <name type="common">Allomyces javanicus var. macrogynus</name>
    <dbReference type="NCBI Taxonomy" id="578462"/>
    <lineage>
        <taxon>Eukaryota</taxon>
        <taxon>Fungi</taxon>
        <taxon>Fungi incertae sedis</taxon>
        <taxon>Blastocladiomycota</taxon>
        <taxon>Blastocladiomycetes</taxon>
        <taxon>Blastocladiales</taxon>
        <taxon>Blastocladiaceae</taxon>
        <taxon>Allomyces</taxon>
    </lineage>
</organism>
<keyword evidence="3" id="KW-1185">Reference proteome</keyword>
<feature type="compositionally biased region" description="Low complexity" evidence="1">
    <location>
        <begin position="66"/>
        <end position="99"/>
    </location>
</feature>
<proteinExistence type="predicted"/>
<feature type="compositionally biased region" description="Basic residues" evidence="1">
    <location>
        <begin position="122"/>
        <end position="131"/>
    </location>
</feature>
<evidence type="ECO:0000313" key="2">
    <source>
        <dbReference type="EMBL" id="KNE56192.1"/>
    </source>
</evidence>
<gene>
    <name evidence="2" type="ORF">AMAG_02026</name>
</gene>
<dbReference type="AlphaFoldDB" id="A0A0L0S0Q2"/>
<sequence length="131" mass="13601">MSAAIRDLAHADLQVLQAELAALRPQSTVYRRAVGNSNLLFLTPRVAVQKEVDNVLDGTLTTNGEPPFTTTSMPTSQPSPAATAPSSSATSTRPPQSQSETPVTSRQGARTLSSSKGGAAKGKGKGKRKGK</sequence>
<dbReference type="EMBL" id="GG745330">
    <property type="protein sequence ID" value="KNE56192.1"/>
    <property type="molecule type" value="Genomic_DNA"/>
</dbReference>
<protein>
    <submittedName>
        <fullName evidence="2">Uncharacterized protein</fullName>
    </submittedName>
</protein>
<feature type="compositionally biased region" description="Polar residues" evidence="1">
    <location>
        <begin position="100"/>
        <end position="115"/>
    </location>
</feature>
<dbReference type="Proteomes" id="UP000054350">
    <property type="component" value="Unassembled WGS sequence"/>
</dbReference>
<evidence type="ECO:0000256" key="1">
    <source>
        <dbReference type="SAM" id="MobiDB-lite"/>
    </source>
</evidence>